<reference evidence="1" key="1">
    <citation type="submission" date="2018-05" db="EMBL/GenBank/DDBJ databases">
        <authorList>
            <person name="Lanie J.A."/>
            <person name="Ng W.-L."/>
            <person name="Kazmierczak K.M."/>
            <person name="Andrzejewski T.M."/>
            <person name="Davidsen T.M."/>
            <person name="Wayne K.J."/>
            <person name="Tettelin H."/>
            <person name="Glass J.I."/>
            <person name="Rusch D."/>
            <person name="Podicherti R."/>
            <person name="Tsui H.-C.T."/>
            <person name="Winkler M.E."/>
        </authorList>
    </citation>
    <scope>NUCLEOTIDE SEQUENCE</scope>
</reference>
<dbReference type="GO" id="GO:0005777">
    <property type="term" value="C:peroxisome"/>
    <property type="evidence" value="ECO:0007669"/>
    <property type="project" value="TreeGrafter"/>
</dbReference>
<dbReference type="InterPro" id="IPR036249">
    <property type="entry name" value="Thioredoxin-like_sf"/>
</dbReference>
<dbReference type="GO" id="GO:0005739">
    <property type="term" value="C:mitochondrion"/>
    <property type="evidence" value="ECO:0007669"/>
    <property type="project" value="TreeGrafter"/>
</dbReference>
<dbReference type="InterPro" id="IPR053977">
    <property type="entry name" value="Rv2466c-like"/>
</dbReference>
<dbReference type="Pfam" id="PF22234">
    <property type="entry name" value="Rv2466c-like"/>
    <property type="match status" value="1"/>
</dbReference>
<gene>
    <name evidence="1" type="ORF">METZ01_LOCUS21449</name>
</gene>
<dbReference type="GO" id="GO:0006749">
    <property type="term" value="P:glutathione metabolic process"/>
    <property type="evidence" value="ECO:0007669"/>
    <property type="project" value="TreeGrafter"/>
</dbReference>
<dbReference type="AlphaFoldDB" id="A0A381PNJ8"/>
<dbReference type="PANTHER" id="PTHR42943:SF4">
    <property type="entry name" value="C2H2-TYPE DOMAIN-CONTAINING PROTEIN"/>
    <property type="match status" value="1"/>
</dbReference>
<dbReference type="EMBL" id="UINC01001039">
    <property type="protein sequence ID" value="SUZ68595.1"/>
    <property type="molecule type" value="Genomic_DNA"/>
</dbReference>
<evidence type="ECO:0008006" key="2">
    <source>
        <dbReference type="Google" id="ProtNLM"/>
    </source>
</evidence>
<dbReference type="InterPro" id="IPR051924">
    <property type="entry name" value="GST_Kappa/NadH"/>
</dbReference>
<organism evidence="1">
    <name type="scientific">marine metagenome</name>
    <dbReference type="NCBI Taxonomy" id="408172"/>
    <lineage>
        <taxon>unclassified sequences</taxon>
        <taxon>metagenomes</taxon>
        <taxon>ecological metagenomes</taxon>
    </lineage>
</organism>
<dbReference type="PANTHER" id="PTHR42943">
    <property type="entry name" value="GLUTATHIONE S-TRANSFERASE KAPPA"/>
    <property type="match status" value="1"/>
</dbReference>
<accession>A0A381PNJ8</accession>
<dbReference type="GO" id="GO:0004602">
    <property type="term" value="F:glutathione peroxidase activity"/>
    <property type="evidence" value="ECO:0007669"/>
    <property type="project" value="TreeGrafter"/>
</dbReference>
<proteinExistence type="predicted"/>
<sequence>MTTYAGPKEVDFHFDVMCPWAYQTSLWMRDVRDQLDLTVNWKFFSLEEINLREGKKHPWEREWSYGWSMMRIGVILRRMDMDLLDEWYALAGRALHVDGNRPHNPDVAKHLLEQIGADPSIVEQSIEDESTHSEIKAEHDRVVETGGFGVPTLFFPDGQAFFGPVLLDPPTGEAALRLWNAVTAWLEFPHLYEIQRPKQASDEQAIYETFKPYLEARDWVSINRGKVVGFDPKG</sequence>
<dbReference type="GO" id="GO:0004364">
    <property type="term" value="F:glutathione transferase activity"/>
    <property type="evidence" value="ECO:0007669"/>
    <property type="project" value="TreeGrafter"/>
</dbReference>
<dbReference type="Gene3D" id="3.40.30.10">
    <property type="entry name" value="Glutaredoxin"/>
    <property type="match status" value="1"/>
</dbReference>
<protein>
    <recommendedName>
        <fullName evidence="2">DSBA-like thioredoxin domain-containing protein</fullName>
    </recommendedName>
</protein>
<dbReference type="SUPFAM" id="SSF52833">
    <property type="entry name" value="Thioredoxin-like"/>
    <property type="match status" value="1"/>
</dbReference>
<evidence type="ECO:0000313" key="1">
    <source>
        <dbReference type="EMBL" id="SUZ68595.1"/>
    </source>
</evidence>
<name>A0A381PNJ8_9ZZZZ</name>